<evidence type="ECO:0000313" key="11">
    <source>
        <dbReference type="Proteomes" id="UP000613208"/>
    </source>
</evidence>
<keyword evidence="3 7" id="KW-0812">Transmembrane</keyword>
<dbReference type="PANTHER" id="PTHR30287">
    <property type="entry name" value="MEMBRANE COMPONENT OF PREDICTED ABC SUPERFAMILY METABOLITE UPTAKE TRANSPORTER"/>
    <property type="match status" value="1"/>
</dbReference>
<keyword evidence="11" id="KW-1185">Reference proteome</keyword>
<feature type="compositionally biased region" description="Polar residues" evidence="6">
    <location>
        <begin position="473"/>
        <end position="482"/>
    </location>
</feature>
<reference evidence="10" key="1">
    <citation type="submission" date="2020-06" db="EMBL/GenBank/DDBJ databases">
        <title>Characterization of fructooligosaccharide metabolism and fructooligosaccharide-degrading enzymes in human commensal butyrate producers.</title>
        <authorList>
            <person name="Tanno H."/>
            <person name="Fujii T."/>
            <person name="Hirano K."/>
            <person name="Maeno S."/>
            <person name="Tonozuka T."/>
            <person name="Sakamoto M."/>
            <person name="Ohkuma M."/>
            <person name="Tochio T."/>
            <person name="Endo A."/>
        </authorList>
    </citation>
    <scope>NUCLEOTIDE SEQUENCE</scope>
    <source>
        <strain evidence="10">JCM 17466</strain>
    </source>
</reference>
<organism evidence="10 11">
    <name type="scientific">Anaerostipes butyraticus</name>
    <dbReference type="NCBI Taxonomy" id="645466"/>
    <lineage>
        <taxon>Bacteria</taxon>
        <taxon>Bacillati</taxon>
        <taxon>Bacillota</taxon>
        <taxon>Clostridia</taxon>
        <taxon>Lachnospirales</taxon>
        <taxon>Lachnospiraceae</taxon>
        <taxon>Anaerostipes</taxon>
    </lineage>
</organism>
<feature type="compositionally biased region" description="Polar residues" evidence="6">
    <location>
        <begin position="444"/>
        <end position="454"/>
    </location>
</feature>
<feature type="transmembrane region" description="Helical" evidence="7">
    <location>
        <begin position="690"/>
        <end position="711"/>
    </location>
</feature>
<feature type="transmembrane region" description="Helical" evidence="7">
    <location>
        <begin position="1090"/>
        <end position="1110"/>
    </location>
</feature>
<dbReference type="EMBL" id="BLYI01000043">
    <property type="protein sequence ID" value="GFO85700.1"/>
    <property type="molecule type" value="Genomic_DNA"/>
</dbReference>
<sequence length="1125" mass="126165">MKKKALYKDIIRTIRRTLPRFLSIFFIVALGVAFYSGIRVTEKDMKITADRQFDDSSFMDLEVLGTLGLSDQNLRAIQDLPGVVKAEGYYSVDTICQKEGEQDEYVIKVMSAADELNQIEVTEGKMPSGQKECLVDEHFARENQLKIGDILVLSSGTEDDLSDTLKENRFKITGIGKSSAYLSMERGSSSIGNGSISGFLVVPKKAFSLDVYTEIYITAKDAKKELAYTDSYDDTVARTRDQLEDIQNQQNKARLQEIQDDANEEIASQEETFQKEKNQALKELSDAKKQLEDAKAQIDASEKTLNSRQKELEDGEEEIKKGWEEYNSGLEQISSAKEKIKSGKSALEKEEKKLTSSESQIQQQEKTLEESEQKVKQEETKLETSRQQLEEKEKTLEQLEEQIAQYEQLPDASEETLNEMKKQLSEGQTAAQTARQQLEAGQKEISSARQQVTEGRQKLESAKKQLAEGKSKINASRQQLEASENEITKQEAALAQARQTLQQNETKAAQGKKQLESAKKQLEDAKTEYQKGLKEYQESEKEAREEFEKAEKKIQDAKDKVSDMEKGSWYILNRKQTQSYVEYGEEAARIGAIGKVFPAIFFLVAALVSLTAMTRMVEEQRTQIGTMKALGYGGRDIAAKYLIYGMAATVTGSAVGAVVGEKVLPKIIIEAYKMMYVGLGTVQVPLEAQYTLMASGIAIGVVVLATMSVCYKELREKPAQLMRPAAPKEGKRILLERIPFIWKRLSFIWKATMRNMFRYKKRFFMMIFGIGGSMALMLVGFGLKDSISAISDNQFHRIIRYDISVGLKEGAGDKEKEELIQWLSRKDKITSVREVRETTVDLKAGRETCSASFIVPLDLKAFDKYISLQDRKTGEREKLGTEGVILAEKTASLLGAEPGDEITIKEGDDGSVKVKVAALTENYMMNKIYMSPELYEKLYGEAPEATNIYCCTENVSADWENTAGSQILDQDGAGSVSFVSDDAQTMEDMVANLNIVVVVLIVSAGLLAFVVLYNLNNINISERRAELATIKVLGFYDLEVGEYVYRENVILTILGIIAGIGMGILLHRYVILTAEVDLIMFGRSIYMASYVYSTLLTIGFAVMINFLMYFQLKKIDMVESLKSTE</sequence>
<feature type="compositionally biased region" description="Low complexity" evidence="6">
    <location>
        <begin position="490"/>
        <end position="503"/>
    </location>
</feature>
<dbReference type="PANTHER" id="PTHR30287:SF1">
    <property type="entry name" value="INNER MEMBRANE PROTEIN"/>
    <property type="match status" value="1"/>
</dbReference>
<comment type="caution">
    <text evidence="10">The sequence shown here is derived from an EMBL/GenBank/DDBJ whole genome shotgun (WGS) entry which is preliminary data.</text>
</comment>
<dbReference type="AlphaFoldDB" id="A0A916QAJ3"/>
<feature type="transmembrane region" description="Helical" evidence="7">
    <location>
        <begin position="21"/>
        <end position="38"/>
    </location>
</feature>
<dbReference type="Proteomes" id="UP000613208">
    <property type="component" value="Unassembled WGS sequence"/>
</dbReference>
<evidence type="ECO:0000259" key="8">
    <source>
        <dbReference type="Pfam" id="PF02687"/>
    </source>
</evidence>
<dbReference type="Pfam" id="PF02687">
    <property type="entry name" value="FtsX"/>
    <property type="match status" value="2"/>
</dbReference>
<protein>
    <submittedName>
        <fullName evidence="10">Membrane protein</fullName>
    </submittedName>
</protein>
<gene>
    <name evidence="10" type="ORF">ANBU17_20470</name>
</gene>
<dbReference type="Gene3D" id="1.10.287.1490">
    <property type="match status" value="1"/>
</dbReference>
<evidence type="ECO:0000259" key="9">
    <source>
        <dbReference type="Pfam" id="PF12704"/>
    </source>
</evidence>
<keyword evidence="2" id="KW-1003">Cell membrane</keyword>
<feature type="compositionally biased region" description="Basic and acidic residues" evidence="6">
    <location>
        <begin position="337"/>
        <end position="355"/>
    </location>
</feature>
<feature type="compositionally biased region" description="Basic and acidic residues" evidence="6">
    <location>
        <begin position="308"/>
        <end position="319"/>
    </location>
</feature>
<dbReference type="InterPro" id="IPR038766">
    <property type="entry name" value="Membrane_comp_ABC_pdt"/>
</dbReference>
<feature type="domain" description="ABC3 transporter permease C-terminal" evidence="8">
    <location>
        <begin position="596"/>
        <end position="712"/>
    </location>
</feature>
<feature type="transmembrane region" description="Helical" evidence="7">
    <location>
        <begin position="763"/>
        <end position="783"/>
    </location>
</feature>
<proteinExistence type="predicted"/>
<feature type="compositionally biased region" description="Basic and acidic residues" evidence="6">
    <location>
        <begin position="455"/>
        <end position="471"/>
    </location>
</feature>
<name>A0A916QAJ3_9FIRM</name>
<evidence type="ECO:0000256" key="4">
    <source>
        <dbReference type="ARBA" id="ARBA00022989"/>
    </source>
</evidence>
<feature type="transmembrane region" description="Helical" evidence="7">
    <location>
        <begin position="638"/>
        <end position="659"/>
    </location>
</feature>
<feature type="region of interest" description="Disordered" evidence="6">
    <location>
        <begin position="296"/>
        <end position="319"/>
    </location>
</feature>
<feature type="domain" description="MacB-like periplasmic core" evidence="9">
    <location>
        <begin position="27"/>
        <end position="223"/>
    </location>
</feature>
<dbReference type="InterPro" id="IPR003838">
    <property type="entry name" value="ABC3_permease_C"/>
</dbReference>
<evidence type="ECO:0000256" key="3">
    <source>
        <dbReference type="ARBA" id="ARBA00022692"/>
    </source>
</evidence>
<feature type="compositionally biased region" description="Basic and acidic residues" evidence="6">
    <location>
        <begin position="513"/>
        <end position="523"/>
    </location>
</feature>
<feature type="region of interest" description="Disordered" evidence="6">
    <location>
        <begin position="337"/>
        <end position="523"/>
    </location>
</feature>
<feature type="transmembrane region" description="Helical" evidence="7">
    <location>
        <begin position="993"/>
        <end position="1015"/>
    </location>
</feature>
<dbReference type="InterPro" id="IPR025857">
    <property type="entry name" value="MacB_PCD"/>
</dbReference>
<evidence type="ECO:0000256" key="7">
    <source>
        <dbReference type="SAM" id="Phobius"/>
    </source>
</evidence>
<evidence type="ECO:0000313" key="10">
    <source>
        <dbReference type="EMBL" id="GFO85700.1"/>
    </source>
</evidence>
<feature type="compositionally biased region" description="Polar residues" evidence="6">
    <location>
        <begin position="425"/>
        <end position="436"/>
    </location>
</feature>
<feature type="transmembrane region" description="Helical" evidence="7">
    <location>
        <begin position="596"/>
        <end position="617"/>
    </location>
</feature>
<feature type="domain" description="ABC3 transporter permease C-terminal" evidence="8">
    <location>
        <begin position="999"/>
        <end position="1115"/>
    </location>
</feature>
<evidence type="ECO:0000256" key="2">
    <source>
        <dbReference type="ARBA" id="ARBA00022475"/>
    </source>
</evidence>
<keyword evidence="5 7" id="KW-0472">Membrane</keyword>
<accession>A0A916QAJ3</accession>
<keyword evidence="4 7" id="KW-1133">Transmembrane helix</keyword>
<comment type="subcellular location">
    <subcellularLocation>
        <location evidence="1">Cell membrane</location>
        <topology evidence="1">Multi-pass membrane protein</topology>
    </subcellularLocation>
</comment>
<dbReference type="Pfam" id="PF12704">
    <property type="entry name" value="MacB_PCD"/>
    <property type="match status" value="1"/>
</dbReference>
<evidence type="ECO:0000256" key="5">
    <source>
        <dbReference type="ARBA" id="ARBA00023136"/>
    </source>
</evidence>
<feature type="compositionally biased region" description="Basic and acidic residues" evidence="6">
    <location>
        <begin position="366"/>
        <end position="397"/>
    </location>
</feature>
<dbReference type="GO" id="GO:0005886">
    <property type="term" value="C:plasma membrane"/>
    <property type="evidence" value="ECO:0007669"/>
    <property type="project" value="UniProtKB-SubCell"/>
</dbReference>
<evidence type="ECO:0000256" key="6">
    <source>
        <dbReference type="SAM" id="MobiDB-lite"/>
    </source>
</evidence>
<dbReference type="RefSeq" id="WP_201311395.1">
    <property type="nucleotide sequence ID" value="NZ_BLYI01000043.1"/>
</dbReference>
<evidence type="ECO:0000256" key="1">
    <source>
        <dbReference type="ARBA" id="ARBA00004651"/>
    </source>
</evidence>
<feature type="transmembrane region" description="Helical" evidence="7">
    <location>
        <begin position="1049"/>
        <end position="1070"/>
    </location>
</feature>